<dbReference type="SUPFAM" id="SSF55961">
    <property type="entry name" value="Bet v1-like"/>
    <property type="match status" value="1"/>
</dbReference>
<dbReference type="PANTHER" id="PTHR45654:SF48">
    <property type="entry name" value="START DOMAIN-CONTAINING PROTEIN"/>
    <property type="match status" value="1"/>
</dbReference>
<evidence type="ECO:0000313" key="7">
    <source>
        <dbReference type="EMBL" id="KAL2331592.1"/>
    </source>
</evidence>
<proteinExistence type="predicted"/>
<protein>
    <recommendedName>
        <fullName evidence="6">START domain-containing protein</fullName>
    </recommendedName>
</protein>
<gene>
    <name evidence="7" type="ORF">Fmac_019173</name>
</gene>
<evidence type="ECO:0000256" key="3">
    <source>
        <dbReference type="ARBA" id="ARBA00023155"/>
    </source>
</evidence>
<dbReference type="InterPro" id="IPR057993">
    <property type="entry name" value="HD-Zip_IV_C"/>
</dbReference>
<keyword evidence="2" id="KW-0238">DNA-binding</keyword>
<dbReference type="PROSITE" id="PS50848">
    <property type="entry name" value="START"/>
    <property type="match status" value="1"/>
</dbReference>
<dbReference type="SMART" id="SM00234">
    <property type="entry name" value="START"/>
    <property type="match status" value="1"/>
</dbReference>
<dbReference type="Pfam" id="PF25797">
    <property type="entry name" value="PDF2_C"/>
    <property type="match status" value="1"/>
</dbReference>
<evidence type="ECO:0000256" key="1">
    <source>
        <dbReference type="ARBA" id="ARBA00023015"/>
    </source>
</evidence>
<dbReference type="Proteomes" id="UP001603857">
    <property type="component" value="Unassembled WGS sequence"/>
</dbReference>
<evidence type="ECO:0000256" key="5">
    <source>
        <dbReference type="ARBA" id="ARBA00023242"/>
    </source>
</evidence>
<accession>A0ABD1M7H2</accession>
<organism evidence="7 8">
    <name type="scientific">Flemingia macrophylla</name>
    <dbReference type="NCBI Taxonomy" id="520843"/>
    <lineage>
        <taxon>Eukaryota</taxon>
        <taxon>Viridiplantae</taxon>
        <taxon>Streptophyta</taxon>
        <taxon>Embryophyta</taxon>
        <taxon>Tracheophyta</taxon>
        <taxon>Spermatophyta</taxon>
        <taxon>Magnoliopsida</taxon>
        <taxon>eudicotyledons</taxon>
        <taxon>Gunneridae</taxon>
        <taxon>Pentapetalae</taxon>
        <taxon>rosids</taxon>
        <taxon>fabids</taxon>
        <taxon>Fabales</taxon>
        <taxon>Fabaceae</taxon>
        <taxon>Papilionoideae</taxon>
        <taxon>50 kb inversion clade</taxon>
        <taxon>NPAAA clade</taxon>
        <taxon>indigoferoid/millettioid clade</taxon>
        <taxon>Phaseoleae</taxon>
        <taxon>Flemingia</taxon>
    </lineage>
</organism>
<dbReference type="AlphaFoldDB" id="A0ABD1M7H2"/>
<keyword evidence="5" id="KW-0539">Nucleus</keyword>
<keyword evidence="1" id="KW-0805">Transcription regulation</keyword>
<dbReference type="EMBL" id="JBGMDY010000006">
    <property type="protein sequence ID" value="KAL2331592.1"/>
    <property type="molecule type" value="Genomic_DNA"/>
</dbReference>
<dbReference type="InterPro" id="IPR002913">
    <property type="entry name" value="START_lipid-bd_dom"/>
</dbReference>
<feature type="domain" description="START" evidence="6">
    <location>
        <begin position="64"/>
        <end position="320"/>
    </location>
</feature>
<reference evidence="7 8" key="1">
    <citation type="submission" date="2024-08" db="EMBL/GenBank/DDBJ databases">
        <title>Insights into the chromosomal genome structure of Flemingia macrophylla.</title>
        <authorList>
            <person name="Ding Y."/>
            <person name="Zhao Y."/>
            <person name="Bi W."/>
            <person name="Wu M."/>
            <person name="Zhao G."/>
            <person name="Gong Y."/>
            <person name="Li W."/>
            <person name="Zhang P."/>
        </authorList>
    </citation>
    <scope>NUCLEOTIDE SEQUENCE [LARGE SCALE GENOMIC DNA]</scope>
    <source>
        <strain evidence="7">DYQJB</strain>
        <tissue evidence="7">Leaf</tissue>
    </source>
</reference>
<sequence length="423" mass="47692">MRNRRSGVDIFEVIYKNDISQNYNGSGSPVLSSEYSANVTLSDCSSTDMIMSNCDLLFGLSIYAEPTKSKIIEYLCLAMDELSKIGIAGNPLWQRDTNHNCETLNHIEYWRQFGPVDATLREIVKLMEVGESQILPSFDMCQTQHPTSKTTPRGALTESSRDVAHVKMTPISIVELLMDVNQWSSAFYNIVSKATYVGALLGVEGSYNDRLHVMNAELHLPTTFVHTRECYFGRYSKQLTHNTWGVVDVSLEKFIPSSTSNFLKRPSGCLITEMSNGYSEVVWVEHVELEELQPQFTSTLAFGATRWLNSLVRYSECSQTLKPTIFESDKGVVIPESGRASLIKLADRMMKMFCGNISSSISKQWTQIDGYSGCTDVRVMVKNNEDTMSLSATTVVFTTSLWLDVSPNRLFDFLRHEDSRTKH</sequence>
<dbReference type="InterPro" id="IPR042160">
    <property type="entry name" value="HD-Zip_IV"/>
</dbReference>
<evidence type="ECO:0000259" key="6">
    <source>
        <dbReference type="PROSITE" id="PS50848"/>
    </source>
</evidence>
<dbReference type="Pfam" id="PF01852">
    <property type="entry name" value="START"/>
    <property type="match status" value="1"/>
</dbReference>
<name>A0ABD1M7H2_9FABA</name>
<evidence type="ECO:0000256" key="4">
    <source>
        <dbReference type="ARBA" id="ARBA00023163"/>
    </source>
</evidence>
<keyword evidence="4" id="KW-0804">Transcription</keyword>
<keyword evidence="8" id="KW-1185">Reference proteome</keyword>
<keyword evidence="3" id="KW-0371">Homeobox</keyword>
<dbReference type="PANTHER" id="PTHR45654">
    <property type="entry name" value="HOMEOBOX-LEUCINE ZIPPER PROTEIN MERISTEM L1"/>
    <property type="match status" value="1"/>
</dbReference>
<evidence type="ECO:0000256" key="2">
    <source>
        <dbReference type="ARBA" id="ARBA00023125"/>
    </source>
</evidence>
<evidence type="ECO:0000313" key="8">
    <source>
        <dbReference type="Proteomes" id="UP001603857"/>
    </source>
</evidence>
<comment type="caution">
    <text evidence="7">The sequence shown here is derived from an EMBL/GenBank/DDBJ whole genome shotgun (WGS) entry which is preliminary data.</text>
</comment>
<dbReference type="GO" id="GO:0003677">
    <property type="term" value="F:DNA binding"/>
    <property type="evidence" value="ECO:0007669"/>
    <property type="project" value="UniProtKB-KW"/>
</dbReference>